<reference evidence="4" key="1">
    <citation type="journal article" date="2021" name="Genome Biol. Evol.">
        <title>The assembled and annotated genome of the fairy-ring fungus Marasmius oreades.</title>
        <authorList>
            <person name="Hiltunen M."/>
            <person name="Ament-Velasquez S.L."/>
            <person name="Johannesson H."/>
        </authorList>
    </citation>
    <scope>NUCLEOTIDE SEQUENCE</scope>
    <source>
        <strain evidence="4">03SP1</strain>
    </source>
</reference>
<sequence length="248" mass="26689">MRNSSLILIWAILSFQRLVWALNIPQPLIPGNAGGDSMVGLPWKPGFPPLLTVTRPVSTVQISTVHVTVPASSTNILVSTSTQILSPTAHPPSTSSSTSAAVYEQDAPERYHRLSPGVIAATCIGGITLLVSFVLLLLWIRCRRARCSSEPHPTTPSPFYSTTTSNKETEKERRARSAGSPNHLNQDRPPSTMVNDSSSFITELAPPPYDDRKRRVECEGRPGGLINASPAEEASSESSSTLFESGNG</sequence>
<comment type="caution">
    <text evidence="4">The sequence shown here is derived from an EMBL/GenBank/DDBJ whole genome shotgun (WGS) entry which is preliminary data.</text>
</comment>
<keyword evidence="2" id="KW-1133">Transmembrane helix</keyword>
<dbReference type="RefSeq" id="XP_043006818.1">
    <property type="nucleotide sequence ID" value="XM_043154363.1"/>
</dbReference>
<organism evidence="4 5">
    <name type="scientific">Marasmius oreades</name>
    <name type="common">fairy-ring Marasmius</name>
    <dbReference type="NCBI Taxonomy" id="181124"/>
    <lineage>
        <taxon>Eukaryota</taxon>
        <taxon>Fungi</taxon>
        <taxon>Dikarya</taxon>
        <taxon>Basidiomycota</taxon>
        <taxon>Agaricomycotina</taxon>
        <taxon>Agaricomycetes</taxon>
        <taxon>Agaricomycetidae</taxon>
        <taxon>Agaricales</taxon>
        <taxon>Marasmiineae</taxon>
        <taxon>Marasmiaceae</taxon>
        <taxon>Marasmius</taxon>
    </lineage>
</organism>
<evidence type="ECO:0000313" key="4">
    <source>
        <dbReference type="EMBL" id="KAG7090348.1"/>
    </source>
</evidence>
<dbReference type="KEGG" id="more:E1B28_009468"/>
<dbReference type="Proteomes" id="UP001049176">
    <property type="component" value="Chromosome 6"/>
</dbReference>
<dbReference type="EMBL" id="CM032186">
    <property type="protein sequence ID" value="KAG7090348.1"/>
    <property type="molecule type" value="Genomic_DNA"/>
</dbReference>
<feature type="transmembrane region" description="Helical" evidence="2">
    <location>
        <begin position="118"/>
        <end position="140"/>
    </location>
</feature>
<feature type="chain" id="PRO_5040266877" evidence="3">
    <location>
        <begin position="22"/>
        <end position="248"/>
    </location>
</feature>
<gene>
    <name evidence="4" type="ORF">E1B28_009468</name>
</gene>
<evidence type="ECO:0000313" key="5">
    <source>
        <dbReference type="Proteomes" id="UP001049176"/>
    </source>
</evidence>
<feature type="region of interest" description="Disordered" evidence="1">
    <location>
        <begin position="148"/>
        <end position="248"/>
    </location>
</feature>
<evidence type="ECO:0000256" key="2">
    <source>
        <dbReference type="SAM" id="Phobius"/>
    </source>
</evidence>
<feature type="signal peptide" evidence="3">
    <location>
        <begin position="1"/>
        <end position="21"/>
    </location>
</feature>
<dbReference type="AlphaFoldDB" id="A0A9P7UQH4"/>
<feature type="compositionally biased region" description="Basic and acidic residues" evidence="1">
    <location>
        <begin position="209"/>
        <end position="220"/>
    </location>
</feature>
<proteinExistence type="predicted"/>
<accession>A0A9P7UQH4</accession>
<keyword evidence="5" id="KW-1185">Reference proteome</keyword>
<evidence type="ECO:0000256" key="3">
    <source>
        <dbReference type="SAM" id="SignalP"/>
    </source>
</evidence>
<keyword evidence="2" id="KW-0812">Transmembrane</keyword>
<evidence type="ECO:0000256" key="1">
    <source>
        <dbReference type="SAM" id="MobiDB-lite"/>
    </source>
</evidence>
<feature type="compositionally biased region" description="Polar residues" evidence="1">
    <location>
        <begin position="179"/>
        <end position="201"/>
    </location>
</feature>
<name>A0A9P7UQH4_9AGAR</name>
<feature type="compositionally biased region" description="Low complexity" evidence="1">
    <location>
        <begin position="228"/>
        <end position="240"/>
    </location>
</feature>
<feature type="compositionally biased region" description="Low complexity" evidence="1">
    <location>
        <begin position="157"/>
        <end position="166"/>
    </location>
</feature>
<dbReference type="GeneID" id="66078544"/>
<keyword evidence="2" id="KW-0472">Membrane</keyword>
<keyword evidence="3" id="KW-0732">Signal</keyword>
<protein>
    <submittedName>
        <fullName evidence="4">Uncharacterized protein</fullName>
    </submittedName>
</protein>